<dbReference type="GO" id="GO:0005313">
    <property type="term" value="F:L-glutamate transmembrane transporter activity"/>
    <property type="evidence" value="ECO:0007669"/>
    <property type="project" value="TreeGrafter"/>
</dbReference>
<dbReference type="GO" id="GO:0015189">
    <property type="term" value="F:L-lysine transmembrane transporter activity"/>
    <property type="evidence" value="ECO:0007669"/>
    <property type="project" value="TreeGrafter"/>
</dbReference>
<feature type="transmembrane region" description="Helical" evidence="10">
    <location>
        <begin position="367"/>
        <end position="389"/>
    </location>
</feature>
<keyword evidence="5 10" id="KW-0812">Transmembrane</keyword>
<feature type="transmembrane region" description="Helical" evidence="10">
    <location>
        <begin position="157"/>
        <end position="176"/>
    </location>
</feature>
<feature type="non-terminal residue" evidence="12">
    <location>
        <position position="1"/>
    </location>
</feature>
<evidence type="ECO:0000256" key="10">
    <source>
        <dbReference type="SAM" id="Phobius"/>
    </source>
</evidence>
<comment type="subcellular location">
    <subcellularLocation>
        <location evidence="1">Vacuole membrane</location>
        <topology evidence="1">Multi-pass membrane protein</topology>
    </subcellularLocation>
</comment>
<feature type="transmembrane region" description="Helical" evidence="10">
    <location>
        <begin position="113"/>
        <end position="137"/>
    </location>
</feature>
<evidence type="ECO:0000256" key="9">
    <source>
        <dbReference type="SAM" id="MobiDB-lite"/>
    </source>
</evidence>
<dbReference type="Pfam" id="PF01490">
    <property type="entry name" value="Aa_trans"/>
    <property type="match status" value="1"/>
</dbReference>
<dbReference type="PANTHER" id="PTHR22950:SF678">
    <property type="entry name" value="VACUOLAR AMINO ACID TRANSPORTER 5-RELATED"/>
    <property type="match status" value="1"/>
</dbReference>
<evidence type="ECO:0000256" key="7">
    <source>
        <dbReference type="ARBA" id="ARBA00022989"/>
    </source>
</evidence>
<keyword evidence="4" id="KW-0926">Vacuole</keyword>
<evidence type="ECO:0000259" key="11">
    <source>
        <dbReference type="Pfam" id="PF01490"/>
    </source>
</evidence>
<feature type="transmembrane region" description="Helical" evidence="10">
    <location>
        <begin position="183"/>
        <end position="202"/>
    </location>
</feature>
<feature type="transmembrane region" description="Helical" evidence="10">
    <location>
        <begin position="341"/>
        <end position="361"/>
    </location>
</feature>
<dbReference type="GO" id="GO:0005302">
    <property type="term" value="F:L-tyrosine transmembrane transporter activity"/>
    <property type="evidence" value="ECO:0007669"/>
    <property type="project" value="TreeGrafter"/>
</dbReference>
<evidence type="ECO:0000256" key="2">
    <source>
        <dbReference type="ARBA" id="ARBA00008066"/>
    </source>
</evidence>
<feature type="transmembrane region" description="Helical" evidence="10">
    <location>
        <begin position="401"/>
        <end position="424"/>
    </location>
</feature>
<keyword evidence="7 10" id="KW-1133">Transmembrane helix</keyword>
<evidence type="ECO:0000256" key="5">
    <source>
        <dbReference type="ARBA" id="ARBA00022692"/>
    </source>
</evidence>
<sequence length="427" mass="48017">RSPILDEQEELLNQLSTTSDDSTQAEREDSDDQIDPSKQKPWACIFNFVNTSLGSGVLTIPYNLSVSGYALGLGMCVIFALLSVWSYSMLIKTANLAHRFQYDQVSNKIFPRWVGYVAVISSVLFSCGCVISYVVVIRDNFFFFEDIKENKLLYQDLLLVGIMLIIILPLCFLPNLESLKFNSYLIIGVILYLAFVCIFTFFDKLSLGLVPHPTVTPLVQSFDFLKALPLFSQAFNSQYNFLNLYRELHSRKKNGTYVVNWNATIIFLIFIVIGIFGYLTYGSTTQPDILSNLAKEPGFLAKIANVAMIILMICHYPIPVYALRKSIETLIFKTENQEKKWISYTFSAVIVVVATAIGMFLNAIDTILSFTSSLAGGTLGFIIPGMFNWKLGRIYKNKSEIIKGIIMIVIGVVITLLGFGMAIYQQI</sequence>
<feature type="transmembrane region" description="Helical" evidence="10">
    <location>
        <begin position="42"/>
        <end position="62"/>
    </location>
</feature>
<dbReference type="InterPro" id="IPR013057">
    <property type="entry name" value="AA_transpt_TM"/>
</dbReference>
<comment type="similarity">
    <text evidence="2">Belongs to the amino acid/polyamine transporter 2 family.</text>
</comment>
<organism evidence="12">
    <name type="scientific">Trepomonas sp. PC1</name>
    <dbReference type="NCBI Taxonomy" id="1076344"/>
    <lineage>
        <taxon>Eukaryota</taxon>
        <taxon>Metamonada</taxon>
        <taxon>Diplomonadida</taxon>
        <taxon>Hexamitidae</taxon>
        <taxon>Hexamitinae</taxon>
        <taxon>Trepomonas</taxon>
    </lineage>
</organism>
<evidence type="ECO:0000256" key="4">
    <source>
        <dbReference type="ARBA" id="ARBA00022554"/>
    </source>
</evidence>
<dbReference type="EMBL" id="GDID01000528">
    <property type="protein sequence ID" value="JAP96078.1"/>
    <property type="molecule type" value="Transcribed_RNA"/>
</dbReference>
<keyword evidence="6" id="KW-0029">Amino-acid transport</keyword>
<reference evidence="12" key="1">
    <citation type="submission" date="2015-07" db="EMBL/GenBank/DDBJ databases">
        <title>Adaptation to a free-living lifestyle via gene acquisitions in the diplomonad Trepomonas sp. PC1.</title>
        <authorList>
            <person name="Xu F."/>
            <person name="Jerlstrom-Hultqvist J."/>
            <person name="Kolisko M."/>
            <person name="Simpson A.G.B."/>
            <person name="Roger A.J."/>
            <person name="Svard S.G."/>
            <person name="Andersson J.O."/>
        </authorList>
    </citation>
    <scope>NUCLEOTIDE SEQUENCE</scope>
    <source>
        <strain evidence="12">PC1</strain>
    </source>
</reference>
<feature type="domain" description="Amino acid transporter transmembrane" evidence="11">
    <location>
        <begin position="39"/>
        <end position="423"/>
    </location>
</feature>
<evidence type="ECO:0000256" key="3">
    <source>
        <dbReference type="ARBA" id="ARBA00022448"/>
    </source>
</evidence>
<name>A0A146KIU9_9EUKA</name>
<dbReference type="GO" id="GO:0015194">
    <property type="term" value="F:L-serine transmembrane transporter activity"/>
    <property type="evidence" value="ECO:0007669"/>
    <property type="project" value="TreeGrafter"/>
</dbReference>
<evidence type="ECO:0000256" key="1">
    <source>
        <dbReference type="ARBA" id="ARBA00004128"/>
    </source>
</evidence>
<dbReference type="GO" id="GO:0061459">
    <property type="term" value="F:L-arginine transmembrane transporter activity"/>
    <property type="evidence" value="ECO:0007669"/>
    <property type="project" value="TreeGrafter"/>
</dbReference>
<gene>
    <name evidence="12" type="ORF">TPC1_10714</name>
</gene>
<evidence type="ECO:0000313" key="12">
    <source>
        <dbReference type="EMBL" id="JAP96078.1"/>
    </source>
</evidence>
<keyword evidence="3" id="KW-0813">Transport</keyword>
<feature type="transmembrane region" description="Helical" evidence="10">
    <location>
        <begin position="299"/>
        <end position="320"/>
    </location>
</feature>
<evidence type="ECO:0000256" key="6">
    <source>
        <dbReference type="ARBA" id="ARBA00022970"/>
    </source>
</evidence>
<feature type="non-terminal residue" evidence="12">
    <location>
        <position position="427"/>
    </location>
</feature>
<feature type="transmembrane region" description="Helical" evidence="10">
    <location>
        <begin position="68"/>
        <end position="92"/>
    </location>
</feature>
<dbReference type="PANTHER" id="PTHR22950">
    <property type="entry name" value="AMINO ACID TRANSPORTER"/>
    <property type="match status" value="1"/>
</dbReference>
<proteinExistence type="inferred from homology"/>
<feature type="transmembrane region" description="Helical" evidence="10">
    <location>
        <begin position="257"/>
        <end position="279"/>
    </location>
</feature>
<accession>A0A146KIU9</accession>
<dbReference type="GO" id="GO:0005290">
    <property type="term" value="F:L-histidine transmembrane transporter activity"/>
    <property type="evidence" value="ECO:0007669"/>
    <property type="project" value="TreeGrafter"/>
</dbReference>
<feature type="region of interest" description="Disordered" evidence="9">
    <location>
        <begin position="15"/>
        <end position="36"/>
    </location>
</feature>
<dbReference type="GO" id="GO:0005774">
    <property type="term" value="C:vacuolar membrane"/>
    <property type="evidence" value="ECO:0007669"/>
    <property type="project" value="UniProtKB-SubCell"/>
</dbReference>
<dbReference type="AlphaFoldDB" id="A0A146KIU9"/>
<feature type="transmembrane region" description="Helical" evidence="10">
    <location>
        <begin position="227"/>
        <end position="245"/>
    </location>
</feature>
<protein>
    <submittedName>
        <fullName evidence="12">Amino acid transporter family protein</fullName>
    </submittedName>
</protein>
<evidence type="ECO:0000256" key="8">
    <source>
        <dbReference type="ARBA" id="ARBA00023136"/>
    </source>
</evidence>
<keyword evidence="8 10" id="KW-0472">Membrane</keyword>